<gene>
    <name evidence="1" type="ORF">OEIGOIKO_07919</name>
</gene>
<dbReference type="EMBL" id="BHZC01000001">
    <property type="protein sequence ID" value="GCD40062.1"/>
    <property type="molecule type" value="Genomic_DNA"/>
</dbReference>
<dbReference type="Proteomes" id="UP000287830">
    <property type="component" value="Unassembled WGS sequence"/>
</dbReference>
<organism evidence="1 2">
    <name type="scientific">Streptomyces chrestomyceticus JCM 4735</name>
    <dbReference type="NCBI Taxonomy" id="1306181"/>
    <lineage>
        <taxon>Bacteria</taxon>
        <taxon>Bacillati</taxon>
        <taxon>Actinomycetota</taxon>
        <taxon>Actinomycetes</taxon>
        <taxon>Kitasatosporales</taxon>
        <taxon>Streptomycetaceae</taxon>
        <taxon>Streptomyces</taxon>
    </lineage>
</organism>
<dbReference type="AlphaFoldDB" id="A0A7U9L2W2"/>
<evidence type="ECO:0000313" key="1">
    <source>
        <dbReference type="EMBL" id="GCD40062.1"/>
    </source>
</evidence>
<protein>
    <recommendedName>
        <fullName evidence="3">Secreted protein</fullName>
    </recommendedName>
</protein>
<accession>A0A7U9L2W2</accession>
<name>A0A7U9L2W2_9ACTN</name>
<reference evidence="1 2" key="1">
    <citation type="submission" date="2018-11" db="EMBL/GenBank/DDBJ databases">
        <title>Whole genome sequence of Streptomyces chrestomyceticus NBRC 13444(T).</title>
        <authorList>
            <person name="Komaki H."/>
            <person name="Tamura T."/>
        </authorList>
    </citation>
    <scope>NUCLEOTIDE SEQUENCE [LARGE SCALE GENOMIC DNA]</scope>
    <source>
        <strain evidence="1 2">NBRC 13444</strain>
    </source>
</reference>
<sequence length="166" mass="16996">MVAPSKKALITGGAVGGTALVAAGVLAFSLLPSPPEIESAPNAGHPLCADIARNYPRQLLGEDRTEANGEGVAVWGDSAVVLRCGMKPPKPTTDLCLNVNGVDWVLRSDASSEGEGGSKSKKTLLTYGRDPAVEVTVTAEAMTAAGDTLVDLGDTVRAIPQKAKCI</sequence>
<dbReference type="InterPro" id="IPR021903">
    <property type="entry name" value="DUF3515"/>
</dbReference>
<proteinExistence type="predicted"/>
<comment type="caution">
    <text evidence="1">The sequence shown here is derived from an EMBL/GenBank/DDBJ whole genome shotgun (WGS) entry which is preliminary data.</text>
</comment>
<dbReference type="Pfam" id="PF12028">
    <property type="entry name" value="DUF3515"/>
    <property type="match status" value="1"/>
</dbReference>
<evidence type="ECO:0000313" key="2">
    <source>
        <dbReference type="Proteomes" id="UP000287830"/>
    </source>
</evidence>
<evidence type="ECO:0008006" key="3">
    <source>
        <dbReference type="Google" id="ProtNLM"/>
    </source>
</evidence>